<dbReference type="InterPro" id="IPR036116">
    <property type="entry name" value="FN3_sf"/>
</dbReference>
<evidence type="ECO:0000313" key="2">
    <source>
        <dbReference type="EMBL" id="MBC6992718.1"/>
    </source>
</evidence>
<organism evidence="2 3">
    <name type="scientific">Neolewinella lacunae</name>
    <dbReference type="NCBI Taxonomy" id="1517758"/>
    <lineage>
        <taxon>Bacteria</taxon>
        <taxon>Pseudomonadati</taxon>
        <taxon>Bacteroidota</taxon>
        <taxon>Saprospiria</taxon>
        <taxon>Saprospirales</taxon>
        <taxon>Lewinellaceae</taxon>
        <taxon>Neolewinella</taxon>
    </lineage>
</organism>
<reference evidence="2" key="1">
    <citation type="submission" date="2020-08" db="EMBL/GenBank/DDBJ databases">
        <title>Lewinella bacteria from marine environments.</title>
        <authorList>
            <person name="Zhong Y."/>
        </authorList>
    </citation>
    <scope>NUCLEOTIDE SEQUENCE</scope>
    <source>
        <strain evidence="2">KCTC 42187</strain>
    </source>
</reference>
<dbReference type="SUPFAM" id="SSF49265">
    <property type="entry name" value="Fibronectin type III"/>
    <property type="match status" value="1"/>
</dbReference>
<dbReference type="CDD" id="cd00063">
    <property type="entry name" value="FN3"/>
    <property type="match status" value="1"/>
</dbReference>
<gene>
    <name evidence="2" type="ORF">H9S92_00955</name>
</gene>
<dbReference type="Proteomes" id="UP000650081">
    <property type="component" value="Unassembled WGS sequence"/>
</dbReference>
<feature type="domain" description="Fibronectin type-III" evidence="1">
    <location>
        <begin position="166"/>
        <end position="262"/>
    </location>
</feature>
<dbReference type="EMBL" id="JACSIT010000037">
    <property type="protein sequence ID" value="MBC6992718.1"/>
    <property type="molecule type" value="Genomic_DNA"/>
</dbReference>
<dbReference type="Gene3D" id="2.60.40.10">
    <property type="entry name" value="Immunoglobulins"/>
    <property type="match status" value="1"/>
</dbReference>
<dbReference type="PROSITE" id="PS50853">
    <property type="entry name" value="FN3"/>
    <property type="match status" value="1"/>
</dbReference>
<dbReference type="InterPro" id="IPR026444">
    <property type="entry name" value="Secre_tail"/>
</dbReference>
<dbReference type="NCBIfam" id="TIGR04183">
    <property type="entry name" value="Por_Secre_tail"/>
    <property type="match status" value="1"/>
</dbReference>
<dbReference type="InterPro" id="IPR003961">
    <property type="entry name" value="FN3_dom"/>
</dbReference>
<sequence length="973" mass="105975">MPYLSLRFKATYLASCGRAQTEPMFIIHPQTPLKNRKIMLHRYSLLLFLLALGLGISAQDCQYQLLLTDTEEDGWNGGEVTLRVAGVATTYTLTREMNDAGQTTVFFMVNDGDEVQIDFRGGAFPEEIGFSILDNNDSLIYTAPANLMTTTNLFSFTAACVACAGPPAASVVFSRVRSTSVEVTFAAGPSAANPLYRLEYGPGNFDPNTGSIGQTITRADTMFRINNLMPDTRYQFWISTICQAESDTTARRGPFEVLTQKRADVGITALMSPQTGCDLGLEEVTIGITNFGGEPQQFFNVDYLINDQPAGVSRPEDGIFTGVVGVDSTEFFTFDLRASLNRPGTYKFTLFTQLEGDEDPSNDTLVIFVNHVPLITNFPYHEDFEANDGFWYKERAGRAAASWRWGEPLGTIIDRAPDGRNAWVTNLRGDYNNEEKSYLYSPCFDLADMTEAPLFSAVLQVETEADFDNVYLEMTKDRGENWSRVENSPAAFSWYNDLANRYWEGDGGFNGMPRLVGNLLEGAAGEEIQLRFVFNSGLSDTREGVLVDAVSLGQRAERNLAAVSAEGDADCGILSNTELTFTFANVGTTTADNIQLSFSADGVMNTETFPDSLRPGQQATYTFLEGTPGNAFSGPIRFWVSLADDVEPGNDTTLLFFQGIQDLPFFEGFDGAGVPEKWRADDDFTIGVRPGNASATLSTLLNAADTLGTFATATYRDILTTDTLRFDVALSDTDNPDEYTGVASLTILADYCDAAAPLFQFDTLQPGSYALAIPEEAAGVAGFIFEVRRLSGSFVVDYDNISIARCPESLGLIPAIVGVSRAGRADALVTIVPTAGLPPYRYEWSTGDEGATVDGLAEGEVTVIVTDAVGCTDAVTFTIDMTVAVDQDNELLAGLLLSPNPTDGRLNLQLTLPEAAPLRADVYDLTGRRVLRRDFGTQRELNTALDLTAYPAGIYLVRLQAGDAAKTVRVIKR</sequence>
<dbReference type="Pfam" id="PF18962">
    <property type="entry name" value="Por_Secre_tail"/>
    <property type="match status" value="1"/>
</dbReference>
<evidence type="ECO:0000259" key="1">
    <source>
        <dbReference type="PROSITE" id="PS50853"/>
    </source>
</evidence>
<proteinExistence type="predicted"/>
<evidence type="ECO:0000313" key="3">
    <source>
        <dbReference type="Proteomes" id="UP000650081"/>
    </source>
</evidence>
<keyword evidence="3" id="KW-1185">Reference proteome</keyword>
<comment type="caution">
    <text evidence="2">The sequence shown here is derived from an EMBL/GenBank/DDBJ whole genome shotgun (WGS) entry which is preliminary data.</text>
</comment>
<dbReference type="RefSeq" id="WP_187464857.1">
    <property type="nucleotide sequence ID" value="NZ_JACSIT010000037.1"/>
</dbReference>
<dbReference type="AlphaFoldDB" id="A0A923PK74"/>
<protein>
    <submittedName>
        <fullName evidence="2">T9SS type A sorting domain-containing protein</fullName>
    </submittedName>
</protein>
<dbReference type="InterPro" id="IPR013783">
    <property type="entry name" value="Ig-like_fold"/>
</dbReference>
<accession>A0A923PK74</accession>
<name>A0A923PK74_9BACT</name>